<dbReference type="AlphaFoldDB" id="A0A0G0LSN7"/>
<dbReference type="EMBL" id="LBVS01000002">
    <property type="protein sequence ID" value="KKQ90995.1"/>
    <property type="molecule type" value="Genomic_DNA"/>
</dbReference>
<sequence>MAQPEIVDHLVRKHCLSMKQNVQLLLLIIEAAAATSTIPVTEYDEEPDSYYTPSGASRSDFEMRLKKSMETVDRPVILAFKEYLEAQTAALK</sequence>
<proteinExistence type="predicted"/>
<name>A0A0G0LSN7_9BACT</name>
<evidence type="ECO:0000313" key="1">
    <source>
        <dbReference type="EMBL" id="KKQ90995.1"/>
    </source>
</evidence>
<accession>A0A0G0LSN7</accession>
<gene>
    <name evidence="1" type="ORF">UT15_C0002G0068</name>
</gene>
<organism evidence="1 2">
    <name type="scientific">Berkelbacteria bacterium GW2011_GWA1_39_10</name>
    <dbReference type="NCBI Taxonomy" id="1618332"/>
    <lineage>
        <taxon>Bacteria</taxon>
        <taxon>Candidatus Berkelbacteria</taxon>
    </lineage>
</organism>
<dbReference type="Proteomes" id="UP000033862">
    <property type="component" value="Unassembled WGS sequence"/>
</dbReference>
<reference evidence="1 2" key="1">
    <citation type="journal article" date="2015" name="Nature">
        <title>rRNA introns, odd ribosomes, and small enigmatic genomes across a large radiation of phyla.</title>
        <authorList>
            <person name="Brown C.T."/>
            <person name="Hug L.A."/>
            <person name="Thomas B.C."/>
            <person name="Sharon I."/>
            <person name="Castelle C.J."/>
            <person name="Singh A."/>
            <person name="Wilkins M.J."/>
            <person name="Williams K.H."/>
            <person name="Banfield J.F."/>
        </authorList>
    </citation>
    <scope>NUCLEOTIDE SEQUENCE [LARGE SCALE GENOMIC DNA]</scope>
</reference>
<protein>
    <submittedName>
        <fullName evidence="1">Uncharacterized protein</fullName>
    </submittedName>
</protein>
<evidence type="ECO:0000313" key="2">
    <source>
        <dbReference type="Proteomes" id="UP000033862"/>
    </source>
</evidence>
<comment type="caution">
    <text evidence="1">The sequence shown here is derived from an EMBL/GenBank/DDBJ whole genome shotgun (WGS) entry which is preliminary data.</text>
</comment>